<keyword evidence="2" id="KW-1133">Transmembrane helix</keyword>
<dbReference type="InterPro" id="IPR019734">
    <property type="entry name" value="TPR_rpt"/>
</dbReference>
<keyword evidence="2" id="KW-0472">Membrane</keyword>
<evidence type="ECO:0000313" key="6">
    <source>
        <dbReference type="Proteomes" id="UP000245379"/>
    </source>
</evidence>
<protein>
    <recommendedName>
        <fullName evidence="4">CHAT domain-containing protein</fullName>
    </recommendedName>
</protein>
<proteinExistence type="predicted"/>
<dbReference type="Pfam" id="PF12770">
    <property type="entry name" value="CHAT"/>
    <property type="match status" value="1"/>
</dbReference>
<dbReference type="SMART" id="SM00028">
    <property type="entry name" value="TPR"/>
    <property type="match status" value="5"/>
</dbReference>
<dbReference type="AlphaFoldDB" id="A0A317EMS7"/>
<dbReference type="PANTHER" id="PTHR10098:SF108">
    <property type="entry name" value="TETRATRICOPEPTIDE REPEAT PROTEIN 28"/>
    <property type="match status" value="1"/>
</dbReference>
<dbReference type="Proteomes" id="UP000245379">
    <property type="component" value="Unassembled WGS sequence"/>
</dbReference>
<evidence type="ECO:0000256" key="1">
    <source>
        <dbReference type="PROSITE-ProRule" id="PRU00339"/>
    </source>
</evidence>
<dbReference type="PANTHER" id="PTHR10098">
    <property type="entry name" value="RAPSYN-RELATED"/>
    <property type="match status" value="1"/>
</dbReference>
<keyword evidence="3" id="KW-0732">Signal</keyword>
<dbReference type="Gene3D" id="1.25.40.10">
    <property type="entry name" value="Tetratricopeptide repeat domain"/>
    <property type="match status" value="2"/>
</dbReference>
<dbReference type="SUPFAM" id="SSF48452">
    <property type="entry name" value="TPR-like"/>
    <property type="match status" value="1"/>
</dbReference>
<dbReference type="InterPro" id="IPR011990">
    <property type="entry name" value="TPR-like_helical_dom_sf"/>
</dbReference>
<feature type="transmembrane region" description="Helical" evidence="2">
    <location>
        <begin position="889"/>
        <end position="906"/>
    </location>
</feature>
<evidence type="ECO:0000259" key="4">
    <source>
        <dbReference type="Pfam" id="PF12770"/>
    </source>
</evidence>
<accession>A0A317EMS7</accession>
<evidence type="ECO:0000256" key="3">
    <source>
        <dbReference type="SAM" id="SignalP"/>
    </source>
</evidence>
<sequence>MFKKGILLLSLFVLSTVVQGQVSEYKKQYALAEHYANAAKPTDATDAQALKHYLKAIQILSSTQKDNVFLFKTFVDVGAFMQVLDRQDEAIHFYRQSFKLKNRIIGLSDSVLFAPYVYCGNAYFKKDKPDSAQYFYLKAKEIAEQFPKVDEQERLFNTLGVMAYATGNYNKSVPYYEKAISVLNKKSNFDKSLLLTYQSNLASALRKLKRYDESFRMYKSLLNYGLEMESINHNMASAYLAVNKPDSALLYFSKLKVRNPKMLNDMAQAYLAKRDPLKALHYLGLSKEISKKNGLNNVYGQALKLTGDACILKKQFKRGISFYQYAIQSFNPNFNPKYLNQSPKDFSGVFNTIDLLETFVAKANAQRLMYQRSHRMEYLVGCLETYDSFYALADRVTKFYDNDEARLLIGNRKYTVHQDAIEVCLRLFKLTKRANYLEKAFYLDEGNKASVLSLSKDELASRANSKAPKVLLSLENQLKNNITRISLMASAEVNQKKLSDFKQVLNDDIIKLTNVQLKINQADQRTSTTVDGGKINLQNFQKSIPSDAAVLSYHFGNTQILCFVLTRDKFEAFTSPIGANFNSNLAQLAQVLRLKEGNYKKAIEQSSRQIYRALIEPASKQLSGIENLYIIPDDRLNQLPFEILIDGDGAQLIDKFAITYNYSCKILQTAKNEPASNRVKTLGFAPFNSSGSKMWPILSRSSEEIQRSDGLKLLGKSASKQQFLKQAHHFEIIHLATHAIADNVHPEHSYIAFYPNNADSTLRTRLYLPEIYNLKLREAKLVILSACESGNGAAVNGEGIMSLARAFSYAGCNNIITSMWNADDASTAVILSQFHQHLADGQSFASALKQSKLDYIADSQISPARKNQAYWAHLRFIGGFEVESETRKIWVYFLMIPFCIGLALISRKMFKKFREA</sequence>
<dbReference type="PROSITE" id="PS50005">
    <property type="entry name" value="TPR"/>
    <property type="match status" value="1"/>
</dbReference>
<dbReference type="Pfam" id="PF13424">
    <property type="entry name" value="TPR_12"/>
    <property type="match status" value="1"/>
</dbReference>
<keyword evidence="6" id="KW-1185">Reference proteome</keyword>
<reference evidence="5 6" key="1">
    <citation type="submission" date="2018-05" db="EMBL/GenBank/DDBJ databases">
        <title>Pedobacter paludis sp. nov., isolated from wetland soil.</title>
        <authorList>
            <person name="Zhang Y."/>
            <person name="Wang G."/>
        </authorList>
    </citation>
    <scope>NUCLEOTIDE SEQUENCE [LARGE SCALE GENOMIC DNA]</scope>
    <source>
        <strain evidence="5 6">KCTC22721</strain>
    </source>
</reference>
<organism evidence="5 6">
    <name type="scientific">Pedobacter yonginense</name>
    <dbReference type="NCBI Taxonomy" id="651869"/>
    <lineage>
        <taxon>Bacteria</taxon>
        <taxon>Pseudomonadati</taxon>
        <taxon>Bacteroidota</taxon>
        <taxon>Sphingobacteriia</taxon>
        <taxon>Sphingobacteriales</taxon>
        <taxon>Sphingobacteriaceae</taxon>
        <taxon>Pedobacter</taxon>
    </lineage>
</organism>
<feature type="chain" id="PRO_5016399376" description="CHAT domain-containing protein" evidence="3">
    <location>
        <begin position="21"/>
        <end position="916"/>
    </location>
</feature>
<evidence type="ECO:0000313" key="5">
    <source>
        <dbReference type="EMBL" id="PWS26348.1"/>
    </source>
</evidence>
<dbReference type="InterPro" id="IPR024983">
    <property type="entry name" value="CHAT_dom"/>
</dbReference>
<feature type="repeat" description="TPR" evidence="1">
    <location>
        <begin position="153"/>
        <end position="186"/>
    </location>
</feature>
<dbReference type="EMBL" id="QGNZ01000004">
    <property type="protein sequence ID" value="PWS26348.1"/>
    <property type="molecule type" value="Genomic_DNA"/>
</dbReference>
<gene>
    <name evidence="5" type="ORF">DHW03_16335</name>
</gene>
<dbReference type="RefSeq" id="WP_109926914.1">
    <property type="nucleotide sequence ID" value="NZ_QGNZ01000004.1"/>
</dbReference>
<feature type="domain" description="CHAT" evidence="4">
    <location>
        <begin position="605"/>
        <end position="878"/>
    </location>
</feature>
<keyword evidence="1" id="KW-0802">TPR repeat</keyword>
<comment type="caution">
    <text evidence="5">The sequence shown here is derived from an EMBL/GenBank/DDBJ whole genome shotgun (WGS) entry which is preliminary data.</text>
</comment>
<keyword evidence="2" id="KW-0812">Transmembrane</keyword>
<name>A0A317EMS7_9SPHI</name>
<evidence type="ECO:0000256" key="2">
    <source>
        <dbReference type="SAM" id="Phobius"/>
    </source>
</evidence>
<dbReference type="OrthoDB" id="9771112at2"/>
<feature type="signal peptide" evidence="3">
    <location>
        <begin position="1"/>
        <end position="20"/>
    </location>
</feature>